<sequence length="439" mass="48347">MASAEQSPARHHRYLMERLEAVSTGEMDRLMVLMPPGSAKSTYVSILFPAWYLAQHPRAALMTCCHTDSLASHFGRRTRALVQEQAEILGYKIAGDERAAHRWRTSRGGEYFATGLRGPITGRRADLVIIDDPVKSWAEADSPLAREHAWNWYRSDLLPRLKPRGRIILVMTRWHQDDLGGRILEMETGWTSVKLPALAVAADPLGRAPGEALWPDWEDAAALLRKKVAMGERAFAALFQQDPRPPAGGLFLTERLRLTDGGQFQTLAGVRAWDLAAAVPAPGRDPDWTVGLRLDRDTEDRFIVQDIRRLRGTPGEVEAAILSAAVQDGTAVVIALPQDPGQAGLAQIAYLTRKLAGYTVRSSPETGSKLTRASPIAAQVEAGNVSLIQAPWNRSFAEELRDFPHGAKDDQVDALSRAFMTLATPTKPARRLQVPLLGR</sequence>
<evidence type="ECO:0000313" key="4">
    <source>
        <dbReference type="Proteomes" id="UP000708298"/>
    </source>
</evidence>
<keyword evidence="4" id="KW-1185">Reference proteome</keyword>
<accession>A0A964DYI0</accession>
<dbReference type="InterPro" id="IPR035421">
    <property type="entry name" value="Terminase_6C"/>
</dbReference>
<evidence type="ECO:0000313" key="3">
    <source>
        <dbReference type="EMBL" id="MCB8874758.1"/>
    </source>
</evidence>
<dbReference type="Pfam" id="PF17289">
    <property type="entry name" value="Terminase_6C"/>
    <property type="match status" value="1"/>
</dbReference>
<proteinExistence type="predicted"/>
<dbReference type="Gene3D" id="3.40.50.300">
    <property type="entry name" value="P-loop containing nucleotide triphosphate hydrolases"/>
    <property type="match status" value="1"/>
</dbReference>
<evidence type="ECO:0000256" key="1">
    <source>
        <dbReference type="ARBA" id="ARBA00022612"/>
    </source>
</evidence>
<dbReference type="Proteomes" id="UP000708298">
    <property type="component" value="Unassembled WGS sequence"/>
</dbReference>
<organism evidence="3 4">
    <name type="scientific">Acidisoma silvae</name>
    <dbReference type="NCBI Taxonomy" id="2802396"/>
    <lineage>
        <taxon>Bacteria</taxon>
        <taxon>Pseudomonadati</taxon>
        <taxon>Pseudomonadota</taxon>
        <taxon>Alphaproteobacteria</taxon>
        <taxon>Acetobacterales</taxon>
        <taxon>Acidocellaceae</taxon>
        <taxon>Acidisoma</taxon>
    </lineage>
</organism>
<dbReference type="NCBIfam" id="TIGR01630">
    <property type="entry name" value="psiM2_ORF9"/>
    <property type="match status" value="1"/>
</dbReference>
<gene>
    <name evidence="3" type="primary">terL</name>
    <name evidence="3" type="ORF">ASILVAE211_06150</name>
</gene>
<comment type="caution">
    <text evidence="3">The sequence shown here is derived from an EMBL/GenBank/DDBJ whole genome shotgun (WGS) entry which is preliminary data.</text>
</comment>
<keyword evidence="1" id="KW-1188">Viral release from host cell</keyword>
<reference evidence="3" key="1">
    <citation type="journal article" date="2021" name="Microorganisms">
        <title>Acidisoma silvae sp. nov. and Acidisomacellulosilytica sp. nov., Two Acidophilic Bacteria Isolated from Decaying Wood, Hydrolyzing Cellulose and Producing Poly-3-hydroxybutyrate.</title>
        <authorList>
            <person name="Mieszkin S."/>
            <person name="Pouder E."/>
            <person name="Uroz S."/>
            <person name="Simon-Colin C."/>
            <person name="Alain K."/>
        </authorList>
    </citation>
    <scope>NUCLEOTIDE SEQUENCE</scope>
    <source>
        <strain evidence="3">HW T2.11</strain>
    </source>
</reference>
<dbReference type="AlphaFoldDB" id="A0A964DYI0"/>
<dbReference type="InterPro" id="IPR006517">
    <property type="entry name" value="Phage_terminase_lsu-like_C"/>
</dbReference>
<dbReference type="InterPro" id="IPR027417">
    <property type="entry name" value="P-loop_NTPase"/>
</dbReference>
<dbReference type="Pfam" id="PF03237">
    <property type="entry name" value="Terminase_6N"/>
    <property type="match status" value="1"/>
</dbReference>
<reference evidence="3" key="2">
    <citation type="submission" date="2021-01" db="EMBL/GenBank/DDBJ databases">
        <authorList>
            <person name="Mieszkin S."/>
            <person name="Pouder E."/>
            <person name="Alain K."/>
        </authorList>
    </citation>
    <scope>NUCLEOTIDE SEQUENCE</scope>
    <source>
        <strain evidence="3">HW T2.11</strain>
    </source>
</reference>
<dbReference type="EMBL" id="JAESVB010000002">
    <property type="protein sequence ID" value="MCB8874758.1"/>
    <property type="molecule type" value="Genomic_DNA"/>
</dbReference>
<protein>
    <submittedName>
        <fullName evidence="3">Phage terminase large subunit</fullName>
    </submittedName>
</protein>
<feature type="domain" description="Terminase large subunit gp17-like C-terminal" evidence="2">
    <location>
        <begin position="272"/>
        <end position="420"/>
    </location>
</feature>
<name>A0A964DYI0_9PROT</name>
<evidence type="ECO:0000259" key="2">
    <source>
        <dbReference type="Pfam" id="PF17289"/>
    </source>
</evidence>